<keyword evidence="5" id="KW-1185">Reference proteome</keyword>
<dbReference type="Proteomes" id="UP001642483">
    <property type="component" value="Unassembled WGS sequence"/>
</dbReference>
<evidence type="ECO:0000313" key="4">
    <source>
        <dbReference type="EMBL" id="CAK8687035.1"/>
    </source>
</evidence>
<dbReference type="SUPFAM" id="SSF56112">
    <property type="entry name" value="Protein kinase-like (PK-like)"/>
    <property type="match status" value="1"/>
</dbReference>
<protein>
    <recommendedName>
        <fullName evidence="3">Serine-threonine/tyrosine-protein kinase catalytic domain-containing protein</fullName>
    </recommendedName>
</protein>
<feature type="domain" description="Serine-threonine/tyrosine-protein kinase catalytic" evidence="3">
    <location>
        <begin position="37"/>
        <end position="135"/>
    </location>
</feature>
<dbReference type="SMART" id="SM00612">
    <property type="entry name" value="Kelch"/>
    <property type="match status" value="6"/>
</dbReference>
<dbReference type="InterPro" id="IPR015915">
    <property type="entry name" value="Kelch-typ_b-propeller"/>
</dbReference>
<dbReference type="Gene3D" id="1.10.510.10">
    <property type="entry name" value="Transferase(Phosphotransferase) domain 1"/>
    <property type="match status" value="1"/>
</dbReference>
<evidence type="ECO:0000313" key="5">
    <source>
        <dbReference type="Proteomes" id="UP001642483"/>
    </source>
</evidence>
<dbReference type="Pfam" id="PF24681">
    <property type="entry name" value="Kelch_KLHDC2_KLHL20_DRC7"/>
    <property type="match status" value="1"/>
</dbReference>
<keyword evidence="2" id="KW-0677">Repeat</keyword>
<keyword evidence="1" id="KW-0880">Kelch repeat</keyword>
<sequence length="648" mass="72024">MPTSESYDATDFVTSANHVDVLSCKNFFTNRRCHHKKLGTVAVTCLKYDENPKGCKKWESVLSSISCLHQLKHQNIVTVYGTVRWKNAFGIVHELSECTSLKNLLTESSPSDLSWDLRLRLATELSSAFAYLGAEKKLPPSVFCVESKDVHLTIDLRVKLCLTDGLCCECLHIIESDTGIHCYAEEPSKVPTTNLTHSLGVNFFQLATLTTTATCSFCYHEKAEKTIQDLKLHTKAKKKDLNLIKFMGNIIKTCMNCTSSESDILSAVSRSLANELAKRDQRDIVLQCANLVNGRLSSLFRMQRIPATVLKLSDFSHPFLKADLDPLTTDKEESIIDSQADSNIYHSMVIVGGLYTGNEVLEYIPSEKRINVLPELIDGRWAGGAAFLKDMLIVVGGRIDRAASNKVEGLDLTDPCSEWRRMTCMLMPRHSLGATVAKDKVYVTGGWTDPPPGGSNDENCKTIEEYDPDLNQWSNVGEILIPRGQHTAAAVKDQVYSIGGLGNHGEVLNSIECFNTRTRTSTFVTSMEVGKAGLSSVSCDNGFYVLGGHDENFITVDTVESYDVNEDRWDYSTTRMSRKRKAHGSCKVAGKIYAIAGVGWNDEGRTIEVFVEKGNYWSVVASMEKERIYPAVVAVERRKMKSPNLEQL</sequence>
<dbReference type="PANTHER" id="PTHR45632">
    <property type="entry name" value="LD33804P"/>
    <property type="match status" value="1"/>
</dbReference>
<proteinExistence type="predicted"/>
<dbReference type="Pfam" id="PF07714">
    <property type="entry name" value="PK_Tyr_Ser-Thr"/>
    <property type="match status" value="1"/>
</dbReference>
<name>A0ABP0G5B8_CLALP</name>
<dbReference type="PANTHER" id="PTHR45632:SF3">
    <property type="entry name" value="KELCH-LIKE PROTEIN 32"/>
    <property type="match status" value="1"/>
</dbReference>
<dbReference type="EMBL" id="CAWYQH010000103">
    <property type="protein sequence ID" value="CAK8687035.1"/>
    <property type="molecule type" value="Genomic_DNA"/>
</dbReference>
<evidence type="ECO:0000256" key="1">
    <source>
        <dbReference type="ARBA" id="ARBA00022441"/>
    </source>
</evidence>
<reference evidence="4 5" key="1">
    <citation type="submission" date="2024-02" db="EMBL/GenBank/DDBJ databases">
        <authorList>
            <person name="Daric V."/>
            <person name="Darras S."/>
        </authorList>
    </citation>
    <scope>NUCLEOTIDE SEQUENCE [LARGE SCALE GENOMIC DNA]</scope>
</reference>
<dbReference type="InterPro" id="IPR001245">
    <property type="entry name" value="Ser-Thr/Tyr_kinase_cat_dom"/>
</dbReference>
<dbReference type="Gene3D" id="2.120.10.80">
    <property type="entry name" value="Kelch-type beta propeller"/>
    <property type="match status" value="1"/>
</dbReference>
<accession>A0ABP0G5B8</accession>
<organism evidence="4 5">
    <name type="scientific">Clavelina lepadiformis</name>
    <name type="common">Light-bulb sea squirt</name>
    <name type="synonym">Ascidia lepadiformis</name>
    <dbReference type="NCBI Taxonomy" id="159417"/>
    <lineage>
        <taxon>Eukaryota</taxon>
        <taxon>Metazoa</taxon>
        <taxon>Chordata</taxon>
        <taxon>Tunicata</taxon>
        <taxon>Ascidiacea</taxon>
        <taxon>Aplousobranchia</taxon>
        <taxon>Clavelinidae</taxon>
        <taxon>Clavelina</taxon>
    </lineage>
</organism>
<evidence type="ECO:0000259" key="3">
    <source>
        <dbReference type="Pfam" id="PF07714"/>
    </source>
</evidence>
<comment type="caution">
    <text evidence="4">The sequence shown here is derived from an EMBL/GenBank/DDBJ whole genome shotgun (WGS) entry which is preliminary data.</text>
</comment>
<dbReference type="InterPro" id="IPR006652">
    <property type="entry name" value="Kelch_1"/>
</dbReference>
<evidence type="ECO:0000256" key="2">
    <source>
        <dbReference type="ARBA" id="ARBA00022737"/>
    </source>
</evidence>
<dbReference type="InterPro" id="IPR011009">
    <property type="entry name" value="Kinase-like_dom_sf"/>
</dbReference>
<dbReference type="SUPFAM" id="SSF117281">
    <property type="entry name" value="Kelch motif"/>
    <property type="match status" value="1"/>
</dbReference>
<gene>
    <name evidence="4" type="ORF">CVLEPA_LOCUS19074</name>
</gene>